<protein>
    <submittedName>
        <fullName evidence="1">SPIR1 protein</fullName>
    </submittedName>
</protein>
<organism evidence="1 2">
    <name type="scientific">Anseranas semipalmata</name>
    <name type="common">Magpie goose</name>
    <name type="synonym">Anas semipalmata</name>
    <dbReference type="NCBI Taxonomy" id="8851"/>
    <lineage>
        <taxon>Eukaryota</taxon>
        <taxon>Metazoa</taxon>
        <taxon>Chordata</taxon>
        <taxon>Craniata</taxon>
        <taxon>Vertebrata</taxon>
        <taxon>Euteleostomi</taxon>
        <taxon>Archelosauria</taxon>
        <taxon>Archosauria</taxon>
        <taxon>Dinosauria</taxon>
        <taxon>Saurischia</taxon>
        <taxon>Theropoda</taxon>
        <taxon>Coelurosauria</taxon>
        <taxon>Aves</taxon>
        <taxon>Neognathae</taxon>
        <taxon>Galloanserae</taxon>
        <taxon>Anseriformes</taxon>
        <taxon>Anseranatidae</taxon>
        <taxon>Anseranas</taxon>
    </lineage>
</organism>
<name>A0A7K9UQA8_ANSSE</name>
<dbReference type="Proteomes" id="UP000567872">
    <property type="component" value="Unassembled WGS sequence"/>
</dbReference>
<dbReference type="EMBL" id="VXAA01001032">
    <property type="protein sequence ID" value="NXI63047.1"/>
    <property type="molecule type" value="Genomic_DNA"/>
</dbReference>
<dbReference type="InterPro" id="IPR029901">
    <property type="entry name" value="Spire"/>
</dbReference>
<reference evidence="1 2" key="1">
    <citation type="submission" date="2019-09" db="EMBL/GenBank/DDBJ databases">
        <title>Bird 10,000 Genomes (B10K) Project - Family phase.</title>
        <authorList>
            <person name="Zhang G."/>
        </authorList>
    </citation>
    <scope>NUCLEOTIDE SEQUENCE [LARGE SCALE GENOMIC DNA]</scope>
    <source>
        <strain evidence="1">B10K-DU-001-57</strain>
        <tissue evidence="1">Muscle</tissue>
    </source>
</reference>
<keyword evidence="2" id="KW-1185">Reference proteome</keyword>
<gene>
    <name evidence="1" type="primary">Spire1_0</name>
    <name evidence="1" type="ORF">ANSSEM_R11100</name>
</gene>
<dbReference type="PANTHER" id="PTHR21345">
    <property type="entry name" value="SPIRE"/>
    <property type="match status" value="1"/>
</dbReference>
<dbReference type="GO" id="GO:0036089">
    <property type="term" value="P:cleavage furrow formation"/>
    <property type="evidence" value="ECO:0007669"/>
    <property type="project" value="TreeGrafter"/>
</dbReference>
<dbReference type="GO" id="GO:0048193">
    <property type="term" value="P:Golgi vesicle transport"/>
    <property type="evidence" value="ECO:0007669"/>
    <property type="project" value="TreeGrafter"/>
</dbReference>
<evidence type="ECO:0000313" key="1">
    <source>
        <dbReference type="EMBL" id="NXI63047.1"/>
    </source>
</evidence>
<dbReference type="AlphaFoldDB" id="A0A7K9UQA8"/>
<dbReference type="GO" id="GO:0051295">
    <property type="term" value="P:establishment of meiotic spindle localization"/>
    <property type="evidence" value="ECO:0007669"/>
    <property type="project" value="TreeGrafter"/>
</dbReference>
<feature type="non-terminal residue" evidence="1">
    <location>
        <position position="192"/>
    </location>
</feature>
<proteinExistence type="predicted"/>
<dbReference type="GO" id="GO:0003779">
    <property type="term" value="F:actin binding"/>
    <property type="evidence" value="ECO:0007669"/>
    <property type="project" value="InterPro"/>
</dbReference>
<dbReference type="GO" id="GO:0051639">
    <property type="term" value="P:actin filament network formation"/>
    <property type="evidence" value="ECO:0007669"/>
    <property type="project" value="TreeGrafter"/>
</dbReference>
<dbReference type="GO" id="GO:0005938">
    <property type="term" value="C:cell cortex"/>
    <property type="evidence" value="ECO:0007669"/>
    <property type="project" value="TreeGrafter"/>
</dbReference>
<dbReference type="GO" id="GO:0040038">
    <property type="term" value="P:polar body extrusion after meiotic divisions"/>
    <property type="evidence" value="ECO:0007669"/>
    <property type="project" value="TreeGrafter"/>
</dbReference>
<dbReference type="OrthoDB" id="10043757at2759"/>
<dbReference type="GO" id="GO:0045010">
    <property type="term" value="P:actin nucleation"/>
    <property type="evidence" value="ECO:0007669"/>
    <property type="project" value="InterPro"/>
</dbReference>
<feature type="non-terminal residue" evidence="1">
    <location>
        <position position="1"/>
    </location>
</feature>
<dbReference type="GO" id="GO:0030041">
    <property type="term" value="P:actin filament polymerization"/>
    <property type="evidence" value="ECO:0007669"/>
    <property type="project" value="TreeGrafter"/>
</dbReference>
<dbReference type="GO" id="GO:0008017">
    <property type="term" value="F:microtubule binding"/>
    <property type="evidence" value="ECO:0007669"/>
    <property type="project" value="TreeGrafter"/>
</dbReference>
<accession>A0A7K9UQA8</accession>
<evidence type="ECO:0000313" key="2">
    <source>
        <dbReference type="Proteomes" id="UP000567872"/>
    </source>
</evidence>
<comment type="caution">
    <text evidence="1">The sequence shown here is derived from an EMBL/GenBank/DDBJ whole genome shotgun (WGS) entry which is preliminary data.</text>
</comment>
<dbReference type="GO" id="GO:0030659">
    <property type="term" value="C:cytoplasmic vesicle membrane"/>
    <property type="evidence" value="ECO:0007669"/>
    <property type="project" value="TreeGrafter"/>
</dbReference>
<sequence length="192" mass="20581">MPVVPNIASKSQNDSFLTFQDGSTELKTVNTITQQLGPGVQETTPRLSSTSQLASAGSSVVSCSSTGLTADCTCPPMNAPMLGDIKSNSFLNIGQQQLPPYRGRSKSLESGLQSKELDCRFPATWPSPTIAELIGTRYAMRVLKGEGFSQGGSGGVFLRAKVCFSCCKQMFLKWPYSCYLCSSVVCCDCCIK</sequence>
<dbReference type="PANTHER" id="PTHR21345:SF9">
    <property type="entry name" value="KIND DOMAIN-CONTAINING PROTEIN"/>
    <property type="match status" value="1"/>
</dbReference>